<protein>
    <submittedName>
        <fullName evidence="2">Uncharacterized protein</fullName>
    </submittedName>
</protein>
<evidence type="ECO:0000313" key="3">
    <source>
        <dbReference type="Proteomes" id="UP001271789"/>
    </source>
</evidence>
<comment type="caution">
    <text evidence="2">The sequence shown here is derived from an EMBL/GenBank/DDBJ whole genome shotgun (WGS) entry which is preliminary data.</text>
</comment>
<dbReference type="AlphaFoldDB" id="A0AAE4SEC7"/>
<organism evidence="2 3">
    <name type="scientific">Methanolapillus africanus</name>
    <dbReference type="NCBI Taxonomy" id="3028297"/>
    <lineage>
        <taxon>Archaea</taxon>
        <taxon>Methanobacteriati</taxon>
        <taxon>Methanobacteriota</taxon>
        <taxon>Stenosarchaea group</taxon>
        <taxon>Methanomicrobia</taxon>
        <taxon>Methanosarcinales</taxon>
        <taxon>Methanosarcinaceae</taxon>
        <taxon>Methanolapillus</taxon>
    </lineage>
</organism>
<evidence type="ECO:0000313" key="2">
    <source>
        <dbReference type="EMBL" id="MDV0447473.1"/>
    </source>
</evidence>
<dbReference type="EMBL" id="JAWDKD010000020">
    <property type="protein sequence ID" value="MDV0447473.1"/>
    <property type="molecule type" value="Genomic_DNA"/>
</dbReference>
<sequence>MARLNSNFYKLLVLSLLVLFILVFILSYIDQGAHSLFTIIVAAVFFVLIIGTLAVIGMNLLKKK</sequence>
<keyword evidence="1" id="KW-0472">Membrane</keyword>
<keyword evidence="3" id="KW-1185">Reference proteome</keyword>
<feature type="transmembrane region" description="Helical" evidence="1">
    <location>
        <begin position="7"/>
        <end position="29"/>
    </location>
</feature>
<proteinExistence type="predicted"/>
<dbReference type="Proteomes" id="UP001271789">
    <property type="component" value="Unassembled WGS sequence"/>
</dbReference>
<feature type="transmembrane region" description="Helical" evidence="1">
    <location>
        <begin position="35"/>
        <end position="61"/>
    </location>
</feature>
<keyword evidence="1" id="KW-0812">Transmembrane</keyword>
<gene>
    <name evidence="2" type="ORF">MsAg5_13720</name>
</gene>
<accession>A0AAE4SEC7</accession>
<evidence type="ECO:0000256" key="1">
    <source>
        <dbReference type="SAM" id="Phobius"/>
    </source>
</evidence>
<reference evidence="2" key="1">
    <citation type="submission" date="2023-06" db="EMBL/GenBank/DDBJ databases">
        <title>Genome sequence of Methanosarcinaceae archaeon Ag5.</title>
        <authorList>
            <person name="Protasov E."/>
            <person name="Platt K."/>
            <person name="Poehlein A."/>
            <person name="Daniel R."/>
            <person name="Brune A."/>
        </authorList>
    </citation>
    <scope>NUCLEOTIDE SEQUENCE</scope>
    <source>
        <strain evidence="2">Ag5</strain>
    </source>
</reference>
<keyword evidence="1" id="KW-1133">Transmembrane helix</keyword>
<name>A0AAE4SEC7_9EURY</name>